<organism evidence="1 2">
    <name type="scientific">Halalkalibacter krulwichiae</name>
    <dbReference type="NCBI Taxonomy" id="199441"/>
    <lineage>
        <taxon>Bacteria</taxon>
        <taxon>Bacillati</taxon>
        <taxon>Bacillota</taxon>
        <taxon>Bacilli</taxon>
        <taxon>Bacillales</taxon>
        <taxon>Bacillaceae</taxon>
        <taxon>Halalkalibacter</taxon>
    </lineage>
</organism>
<protein>
    <submittedName>
        <fullName evidence="1">Uncharacterized protein</fullName>
    </submittedName>
</protein>
<proteinExistence type="predicted"/>
<dbReference type="RefSeq" id="WP_066151233.1">
    <property type="nucleotide sequence ID" value="NZ_CP020814.1"/>
</dbReference>
<gene>
    <name evidence="1" type="ORF">BkAM31D_11840</name>
</gene>
<reference evidence="1 2" key="1">
    <citation type="submission" date="2017-04" db="EMBL/GenBank/DDBJ databases">
        <title>Bacillus krulwichiae AM31D Genome sequencing and assembly.</title>
        <authorList>
            <person name="Krulwich T.A."/>
            <person name="Anastor L."/>
            <person name="Ehrlich R."/>
            <person name="Ehrlich G.D."/>
            <person name="Janto B."/>
        </authorList>
    </citation>
    <scope>NUCLEOTIDE SEQUENCE [LARGE SCALE GENOMIC DNA]</scope>
    <source>
        <strain evidence="1 2">AM31D</strain>
    </source>
</reference>
<accession>A0A1X9ME99</accession>
<name>A0A1X9ME99_9BACI</name>
<evidence type="ECO:0000313" key="1">
    <source>
        <dbReference type="EMBL" id="ARK30463.1"/>
    </source>
</evidence>
<evidence type="ECO:0000313" key="2">
    <source>
        <dbReference type="Proteomes" id="UP000193006"/>
    </source>
</evidence>
<dbReference type="STRING" id="199441.BkAM31D_11840"/>
<dbReference type="Proteomes" id="UP000193006">
    <property type="component" value="Chromosome"/>
</dbReference>
<sequence>MNNEHEPLTYFEKLENVYILLETKQMLEAKLKESQASIQEKSILEDDLRKIHEEILEYTNGYQIEPEQMSVSSLFNPGIDADNE</sequence>
<keyword evidence="2" id="KW-1185">Reference proteome</keyword>
<dbReference type="KEGG" id="bkw:BkAM31D_11840"/>
<dbReference type="EMBL" id="CP020814">
    <property type="protein sequence ID" value="ARK30463.1"/>
    <property type="molecule type" value="Genomic_DNA"/>
</dbReference>
<dbReference type="AlphaFoldDB" id="A0A1X9ME99"/>